<feature type="region of interest" description="Disordered" evidence="2">
    <location>
        <begin position="1"/>
        <end position="59"/>
    </location>
</feature>
<reference evidence="5" key="1">
    <citation type="journal article" date="2013" name="Genome Biol.">
        <title>Draft genome of the mountain pine beetle, Dendroctonus ponderosae Hopkins, a major forest pest.</title>
        <authorList>
            <person name="Keeling C.I."/>
            <person name="Yuen M.M."/>
            <person name="Liao N.Y."/>
            <person name="Docking T.R."/>
            <person name="Chan S.K."/>
            <person name="Taylor G.A."/>
            <person name="Palmquist D.L."/>
            <person name="Jackman S.D."/>
            <person name="Nguyen A."/>
            <person name="Li M."/>
            <person name="Henderson H."/>
            <person name="Janes J.K."/>
            <person name="Zhao Y."/>
            <person name="Pandoh P."/>
            <person name="Moore R."/>
            <person name="Sperling F.A."/>
            <person name="Huber D.P."/>
            <person name="Birol I."/>
            <person name="Jones S.J."/>
            <person name="Bohlmann J."/>
        </authorList>
    </citation>
    <scope>NUCLEOTIDE SEQUENCE</scope>
</reference>
<dbReference type="GO" id="GO:0005737">
    <property type="term" value="C:cytoplasm"/>
    <property type="evidence" value="ECO:0007669"/>
    <property type="project" value="TreeGrafter"/>
</dbReference>
<dbReference type="PANTHER" id="PTHR31108:SF1">
    <property type="entry name" value="HSAC2 DOMAIN-CONTAINING PROTEIN"/>
    <property type="match status" value="1"/>
</dbReference>
<evidence type="ECO:0000313" key="4">
    <source>
        <dbReference type="EnsemblMetazoa" id="XP_019773222.1"/>
    </source>
</evidence>
<sequence>MKSMSLEEDVHEEFKGGTLRFNKSGEQQSAGSSGLRENFRENKGGISKTDSTSSNSSSCMWKGLPLPLPSPLNSLSSKISETLWSTKPKDPSPVLEKQAPIQTLPPRINIEQDANNFFTYRDGVAEKAAIECAAEFLDIENEGPVIESFLLTQINHWDTDKERLILLTPRVLLVVKYDFIALKRLSYKKLPLEDIEAIIIGDLTYPNGSLIPKINGWADGISSLWENCFTKPSSNDNQQSQSFSSPTSMFCRDRNMKGIRILFGKGKPIKLSSKWNPFTEDLPIWTFTYHPLYFHKGCTDESLRKTYDLDYFVETFCKTCMEMGIKNYESRILHSHILLQNYVGFGAIIHNRHDLGFFKVRGKFSF</sequence>
<dbReference type="GeneID" id="109546636"/>
<protein>
    <recommendedName>
        <fullName evidence="3">HSac2 domain-containing protein</fullName>
    </recommendedName>
</protein>
<dbReference type="InterPro" id="IPR022158">
    <property type="entry name" value="Inositol_phosphatase"/>
</dbReference>
<keyword evidence="5" id="KW-1185">Reference proteome</keyword>
<name>A0AAR5QJA3_DENPD</name>
<dbReference type="EnsemblMetazoa" id="XM_019917663.1">
    <property type="protein sequence ID" value="XP_019773222.1"/>
    <property type="gene ID" value="LOC109546636"/>
</dbReference>
<dbReference type="KEGG" id="dpa:109546636"/>
<dbReference type="InterPro" id="IPR040242">
    <property type="entry name" value="TPRG1-like"/>
</dbReference>
<dbReference type="InterPro" id="IPR034753">
    <property type="entry name" value="hSac2"/>
</dbReference>
<evidence type="ECO:0000313" key="5">
    <source>
        <dbReference type="Proteomes" id="UP000019118"/>
    </source>
</evidence>
<feature type="compositionally biased region" description="Low complexity" evidence="2">
    <location>
        <begin position="47"/>
        <end position="58"/>
    </location>
</feature>
<feature type="domain" description="HSac2" evidence="3">
    <location>
        <begin position="119"/>
        <end position="269"/>
    </location>
</feature>
<dbReference type="Pfam" id="PF12456">
    <property type="entry name" value="hSac2"/>
    <property type="match status" value="1"/>
</dbReference>
<dbReference type="RefSeq" id="XP_019773222.1">
    <property type="nucleotide sequence ID" value="XM_019917663.2"/>
</dbReference>
<dbReference type="PANTHER" id="PTHR31108">
    <property type="entry name" value="TUMOR PROTEIN P63-REGULATED GENE 1-LIKE PROTEIN"/>
    <property type="match status" value="1"/>
</dbReference>
<evidence type="ECO:0000259" key="3">
    <source>
        <dbReference type="PROSITE" id="PS51791"/>
    </source>
</evidence>
<organism evidence="4 5">
    <name type="scientific">Dendroctonus ponderosae</name>
    <name type="common">Mountain pine beetle</name>
    <dbReference type="NCBI Taxonomy" id="77166"/>
    <lineage>
        <taxon>Eukaryota</taxon>
        <taxon>Metazoa</taxon>
        <taxon>Ecdysozoa</taxon>
        <taxon>Arthropoda</taxon>
        <taxon>Hexapoda</taxon>
        <taxon>Insecta</taxon>
        <taxon>Pterygota</taxon>
        <taxon>Neoptera</taxon>
        <taxon>Endopterygota</taxon>
        <taxon>Coleoptera</taxon>
        <taxon>Polyphaga</taxon>
        <taxon>Cucujiformia</taxon>
        <taxon>Curculionidae</taxon>
        <taxon>Scolytinae</taxon>
        <taxon>Dendroctonus</taxon>
    </lineage>
</organism>
<accession>A0AAR5QJA3</accession>
<comment type="similarity">
    <text evidence="1">Belongs to the TPRG1 family.</text>
</comment>
<proteinExistence type="inferred from homology"/>
<feature type="compositionally biased region" description="Acidic residues" evidence="2">
    <location>
        <begin position="1"/>
        <end position="11"/>
    </location>
</feature>
<reference evidence="4" key="2">
    <citation type="submission" date="2024-08" db="UniProtKB">
        <authorList>
            <consortium name="EnsemblMetazoa"/>
        </authorList>
    </citation>
    <scope>IDENTIFICATION</scope>
</reference>
<evidence type="ECO:0000256" key="1">
    <source>
        <dbReference type="ARBA" id="ARBA00009163"/>
    </source>
</evidence>
<dbReference type="Proteomes" id="UP000019118">
    <property type="component" value="Unassembled WGS sequence"/>
</dbReference>
<dbReference type="AlphaFoldDB" id="A0AAR5QJA3"/>
<evidence type="ECO:0000256" key="2">
    <source>
        <dbReference type="SAM" id="MobiDB-lite"/>
    </source>
</evidence>
<dbReference type="PROSITE" id="PS51791">
    <property type="entry name" value="HSAC2"/>
    <property type="match status" value="1"/>
</dbReference>